<gene>
    <name evidence="2" type="ORF">GCA01S_031_00230</name>
</gene>
<dbReference type="InterPro" id="IPR001466">
    <property type="entry name" value="Beta-lactam-related"/>
</dbReference>
<feature type="domain" description="Beta-lactamase-related" evidence="1">
    <location>
        <begin position="6"/>
        <end position="371"/>
    </location>
</feature>
<comment type="caution">
    <text evidence="2">The sequence shown here is derived from an EMBL/GenBank/DDBJ whole genome shotgun (WGS) entry which is preliminary data.</text>
</comment>
<dbReference type="RefSeq" id="WP_042409485.1">
    <property type="nucleotide sequence ID" value="NZ_BAWO01000031.1"/>
</dbReference>
<dbReference type="OrthoDB" id="9770183at2"/>
<evidence type="ECO:0000313" key="2">
    <source>
        <dbReference type="EMBL" id="GAJ40017.1"/>
    </source>
</evidence>
<dbReference type="Gene3D" id="3.40.710.10">
    <property type="entry name" value="DD-peptidase/beta-lactamase superfamily"/>
    <property type="match status" value="1"/>
</dbReference>
<dbReference type="SUPFAM" id="SSF56601">
    <property type="entry name" value="beta-lactamase/transpeptidase-like"/>
    <property type="match status" value="1"/>
</dbReference>
<protein>
    <submittedName>
        <fullName evidence="2">Putative esterase</fullName>
    </submittedName>
</protein>
<accession>A0A023DFJ0</accession>
<dbReference type="PANTHER" id="PTHR43283:SF3">
    <property type="entry name" value="BETA-LACTAMASE FAMILY PROTEIN (AFU_ORTHOLOGUE AFUA_5G07500)"/>
    <property type="match status" value="1"/>
</dbReference>
<dbReference type="AlphaFoldDB" id="A0A023DFJ0"/>
<evidence type="ECO:0000313" key="3">
    <source>
        <dbReference type="Proteomes" id="UP000023561"/>
    </source>
</evidence>
<name>A0A023DFJ0_9BACL</name>
<dbReference type="PANTHER" id="PTHR43283">
    <property type="entry name" value="BETA-LACTAMASE-RELATED"/>
    <property type="match status" value="1"/>
</dbReference>
<dbReference type="InterPro" id="IPR050789">
    <property type="entry name" value="Diverse_Enzym_Activities"/>
</dbReference>
<organism evidence="2 3">
    <name type="scientific">Parageobacillus caldoxylosilyticus NBRC 107762</name>
    <dbReference type="NCBI Taxonomy" id="1220594"/>
    <lineage>
        <taxon>Bacteria</taxon>
        <taxon>Bacillati</taxon>
        <taxon>Bacillota</taxon>
        <taxon>Bacilli</taxon>
        <taxon>Bacillales</taxon>
        <taxon>Anoxybacillaceae</taxon>
        <taxon>Saccharococcus</taxon>
    </lineage>
</organism>
<dbReference type="Proteomes" id="UP000023561">
    <property type="component" value="Unassembled WGS sequence"/>
</dbReference>
<dbReference type="EMBL" id="BAWO01000031">
    <property type="protein sequence ID" value="GAJ40017.1"/>
    <property type="molecule type" value="Genomic_DNA"/>
</dbReference>
<keyword evidence="3" id="KW-1185">Reference proteome</keyword>
<dbReference type="InterPro" id="IPR012338">
    <property type="entry name" value="Beta-lactam/transpept-like"/>
</dbReference>
<proteinExistence type="predicted"/>
<evidence type="ECO:0000259" key="1">
    <source>
        <dbReference type="Pfam" id="PF00144"/>
    </source>
</evidence>
<reference evidence="2 3" key="1">
    <citation type="submission" date="2014-04" db="EMBL/GenBank/DDBJ databases">
        <title>Whole genome shotgun sequence of Geobacillus caldoxylosilyticus NBRC 107762.</title>
        <authorList>
            <person name="Hosoyama A."/>
            <person name="Hosoyama Y."/>
            <person name="Katano-Makiyama Y."/>
            <person name="Tsuchikane K."/>
            <person name="Ohji S."/>
            <person name="Ichikawa N."/>
            <person name="Yamazoe A."/>
            <person name="Fujita N."/>
        </authorList>
    </citation>
    <scope>NUCLEOTIDE SEQUENCE [LARGE SCALE GENOMIC DNA]</scope>
    <source>
        <strain evidence="2 3">NBRC 107762</strain>
    </source>
</reference>
<dbReference type="Pfam" id="PF00144">
    <property type="entry name" value="Beta-lactamase"/>
    <property type="match status" value="1"/>
</dbReference>
<sequence>MKAQHIDQILQRAVSEGKVPGVVAVAANDNGLVYQGAFGKRSIDSDTPMTLDTVFWIASMSKAITSVAAMQLVEKGKLQLDEPLNRVLLELDSIQVLEGFDSNGHPKLRAPKKPITLRHLLTHTAGFTYDMWNADMVRYMEYEKIPGIIECKNASLKTPLVFDPGDRWEYGINIDWVGKAVEAVSGQSLRDYLKDHIFIPLGMDDTDFIIHPEARSRMAAMHQRDNNGVLNRIDFEVPQEPEFFMGGGGLYSTAEDYLKFLQMLLHGGTFKGVRILKSETVKEMGINQIGDLNVLTMRSAIPSVTNDVEFFPSMVKKWGLGHMITTEDAPTGRSAGSLAWAGLGNTYYWIDPVKRVTGVLLTQILPFADDPVLELLAKFETAIYEQL</sequence>